<organism evidence="2 3">
    <name type="scientific">Micromonospora coxensis</name>
    <dbReference type="NCBI Taxonomy" id="356852"/>
    <lineage>
        <taxon>Bacteria</taxon>
        <taxon>Bacillati</taxon>
        <taxon>Actinomycetota</taxon>
        <taxon>Actinomycetes</taxon>
        <taxon>Micromonosporales</taxon>
        <taxon>Micromonosporaceae</taxon>
        <taxon>Micromonospora</taxon>
    </lineage>
</organism>
<dbReference type="RefSeq" id="WP_231933549.1">
    <property type="nucleotide sequence ID" value="NZ_LT607753.1"/>
</dbReference>
<evidence type="ECO:0000313" key="2">
    <source>
        <dbReference type="EMBL" id="SCG44042.1"/>
    </source>
</evidence>
<dbReference type="AlphaFoldDB" id="A0A1C5HDE6"/>
<dbReference type="SUPFAM" id="SSF51338">
    <property type="entry name" value="Composite domain of metallo-dependent hydrolases"/>
    <property type="match status" value="1"/>
</dbReference>
<dbReference type="InterPro" id="IPR032466">
    <property type="entry name" value="Metal_Hydrolase"/>
</dbReference>
<dbReference type="EMBL" id="LT607753">
    <property type="protein sequence ID" value="SCG44042.1"/>
    <property type="molecule type" value="Genomic_DNA"/>
</dbReference>
<dbReference type="PANTHER" id="PTHR43135:SF3">
    <property type="entry name" value="ALPHA-D-RIBOSE 1-METHYLPHOSPHONATE 5-TRIPHOSPHATE DIPHOSPHATASE"/>
    <property type="match status" value="1"/>
</dbReference>
<dbReference type="InterPro" id="IPR006680">
    <property type="entry name" value="Amidohydro-rel"/>
</dbReference>
<dbReference type="InterPro" id="IPR011059">
    <property type="entry name" value="Metal-dep_hydrolase_composite"/>
</dbReference>
<dbReference type="Gene3D" id="2.30.40.10">
    <property type="entry name" value="Urease, subunit C, domain 1"/>
    <property type="match status" value="1"/>
</dbReference>
<gene>
    <name evidence="2" type="ORF">GA0070614_1162</name>
</gene>
<proteinExistence type="predicted"/>
<name>A0A1C5HDE6_9ACTN</name>
<dbReference type="SUPFAM" id="SSF51556">
    <property type="entry name" value="Metallo-dependent hydrolases"/>
    <property type="match status" value="1"/>
</dbReference>
<dbReference type="Gene3D" id="3.20.20.140">
    <property type="entry name" value="Metal-dependent hydrolases"/>
    <property type="match status" value="1"/>
</dbReference>
<reference evidence="3" key="1">
    <citation type="submission" date="2016-06" db="EMBL/GenBank/DDBJ databases">
        <authorList>
            <person name="Varghese N."/>
            <person name="Submissions Spin"/>
        </authorList>
    </citation>
    <scope>NUCLEOTIDE SEQUENCE [LARGE SCALE GENOMIC DNA]</scope>
    <source>
        <strain evidence="3">DSM 45161</strain>
    </source>
</reference>
<protein>
    <submittedName>
        <fullName evidence="2">Imidazolonepropionase</fullName>
    </submittedName>
</protein>
<dbReference type="Pfam" id="PF01979">
    <property type="entry name" value="Amidohydro_1"/>
    <property type="match status" value="1"/>
</dbReference>
<dbReference type="GO" id="GO:0016810">
    <property type="term" value="F:hydrolase activity, acting on carbon-nitrogen (but not peptide) bonds"/>
    <property type="evidence" value="ECO:0007669"/>
    <property type="project" value="InterPro"/>
</dbReference>
<evidence type="ECO:0000259" key="1">
    <source>
        <dbReference type="Pfam" id="PF01979"/>
    </source>
</evidence>
<dbReference type="Proteomes" id="UP000198215">
    <property type="component" value="Chromosome I"/>
</dbReference>
<dbReference type="PANTHER" id="PTHR43135">
    <property type="entry name" value="ALPHA-D-RIBOSE 1-METHYLPHOSPHONATE 5-TRIPHOSPHATE DIPHOSPHATASE"/>
    <property type="match status" value="1"/>
</dbReference>
<evidence type="ECO:0000313" key="3">
    <source>
        <dbReference type="Proteomes" id="UP000198215"/>
    </source>
</evidence>
<feature type="domain" description="Amidohydrolase-related" evidence="1">
    <location>
        <begin position="56"/>
        <end position="391"/>
    </location>
</feature>
<accession>A0A1C5HDE6</accession>
<dbReference type="InterPro" id="IPR051781">
    <property type="entry name" value="Metallo-dep_Hydrolase"/>
</dbReference>
<sequence length="414" mass="42739">MMLVTAAVVLPGPAGESIVDGGVLVDDAHIAAVGPRATLEGVAPPDTPHLDFPTATLLPGLVNGHVHLAMDASPDPLGALLRSEPATLAVDMAHRAARLLAAGVTTVRDLGDRDGLALRLRDAIDAGTRPGPRILTAGSPLTIPRGHCHFLGGVVEGVAGIRAKVAELAAAGVDVVKVMAGGGHLTPGGPRMWESQFSRAELRTVVEEAGRHGLPVAAHAHGLTAIADAVAAGVDSVEHCTGMDGQGRMRRYDDLMREMADRGVAACCTTCGPDWRSVRAAEGDDVARRTYERLVLLEQFGVPLITGTDAGVANASFDDLVGLLELYHWLGFPADRVVELATVASAAAIGLGAVTGRLAAGYSADLLVVEGDPLVDLSALARIRLVVARGRAYPAGDVTRPATMTSTDSEEGLR</sequence>
<keyword evidence="3" id="KW-1185">Reference proteome</keyword>